<feature type="domain" description="AsmA" evidence="1">
    <location>
        <begin position="2"/>
        <end position="217"/>
    </location>
</feature>
<dbReference type="PATRIC" id="fig|454.4.peg.1254"/>
<accession>A0A0W0W233</accession>
<dbReference type="GO" id="GO:0005886">
    <property type="term" value="C:plasma membrane"/>
    <property type="evidence" value="ECO:0007669"/>
    <property type="project" value="TreeGrafter"/>
</dbReference>
<evidence type="ECO:0000259" key="1">
    <source>
        <dbReference type="Pfam" id="PF05170"/>
    </source>
</evidence>
<name>A0A0W0W233_9GAMM</name>
<organism evidence="2 3">
    <name type="scientific">Legionella israelensis</name>
    <dbReference type="NCBI Taxonomy" id="454"/>
    <lineage>
        <taxon>Bacteria</taxon>
        <taxon>Pseudomonadati</taxon>
        <taxon>Pseudomonadota</taxon>
        <taxon>Gammaproteobacteria</taxon>
        <taxon>Legionellales</taxon>
        <taxon>Legionellaceae</taxon>
        <taxon>Legionella</taxon>
    </lineage>
</organism>
<dbReference type="OrthoDB" id="9766390at2"/>
<protein>
    <submittedName>
        <fullName evidence="2">Putative asmA protein</fullName>
    </submittedName>
</protein>
<keyword evidence="3" id="KW-1185">Reference proteome</keyword>
<dbReference type="AlphaFoldDB" id="A0A0W0W233"/>
<dbReference type="Pfam" id="PF05170">
    <property type="entry name" value="AsmA"/>
    <property type="match status" value="1"/>
</dbReference>
<evidence type="ECO:0000313" key="3">
    <source>
        <dbReference type="Proteomes" id="UP000054761"/>
    </source>
</evidence>
<dbReference type="RefSeq" id="WP_058501523.1">
    <property type="nucleotide sequence ID" value="NZ_CAAAJA010000047.1"/>
</dbReference>
<reference evidence="2 3" key="1">
    <citation type="submission" date="2015-11" db="EMBL/GenBank/DDBJ databases">
        <title>Genomic analysis of 38 Legionella species identifies large and diverse effector repertoires.</title>
        <authorList>
            <person name="Burstein D."/>
            <person name="Amaro F."/>
            <person name="Zusman T."/>
            <person name="Lifshitz Z."/>
            <person name="Cohen O."/>
            <person name="Gilbert J.A."/>
            <person name="Pupko T."/>
            <person name="Shuman H.A."/>
            <person name="Segal G."/>
        </authorList>
    </citation>
    <scope>NUCLEOTIDE SEQUENCE [LARGE SCALE GENOMIC DNA]</scope>
    <source>
        <strain evidence="2 3">Bercovier 4</strain>
    </source>
</reference>
<proteinExistence type="predicted"/>
<sequence>MKFLKKLVLIFFLLTIITAGTLWVLTKTLKPETVKQFVNSQLTSMTHKSSKIKGTIAWQLFPRPGIKVTQIEVGNPDELKDYSLTIDNLLLNLKITPLLRGQLVFSDININGLKLLTNPDENNNNSSTHKVSVKSQKTLTTTNQTGKFAIERFMLTNGQIIIQQKNNNVNLKNIQLGIEQFNLQKTTFPLQLKAKLSAESGKNRLRTNINFKGRLNLGPDIIQPSDEAIKEMTVNGQLLLQDIFFNQLKIDKLNANLKKEKNELILNPLTLSLYHGEAIGDLRYQLNNHQLTVNQTATNLSGKNLISSMIDKDLISGSLDYSFHMNIPLSGSMDKWSGKGNLTVKDGELKGIDLNQLTNQLIEKIDALIETKKFNLGNSLELLQPGDYSISQGNTPFQLARIQFHIAGDNLVTDSLIIQSERLHVRGSGSFNLQQREINSNLQATIIDNNENSKVYKVQNFLGGAFPIHITGKLEELVVLPDVKNIQRSLSHNLIKNALDKPVKEIEKKLKSFFH</sequence>
<evidence type="ECO:0000313" key="2">
    <source>
        <dbReference type="EMBL" id="KTD26290.1"/>
    </source>
</evidence>
<gene>
    <name evidence="2" type="ORF">Lisr_1164</name>
</gene>
<comment type="caution">
    <text evidence="2">The sequence shown here is derived from an EMBL/GenBank/DDBJ whole genome shotgun (WGS) entry which is preliminary data.</text>
</comment>
<dbReference type="InterPro" id="IPR052894">
    <property type="entry name" value="AsmA-related"/>
</dbReference>
<dbReference type="PANTHER" id="PTHR30441:SF4">
    <property type="entry name" value="PROTEIN ASMA"/>
    <property type="match status" value="1"/>
</dbReference>
<dbReference type="EMBL" id="LNYH01000053">
    <property type="protein sequence ID" value="KTD26290.1"/>
    <property type="molecule type" value="Genomic_DNA"/>
</dbReference>
<dbReference type="STRING" id="454.Lisr_1164"/>
<dbReference type="InterPro" id="IPR007844">
    <property type="entry name" value="AsmA"/>
</dbReference>
<dbReference type="GO" id="GO:0090313">
    <property type="term" value="P:regulation of protein targeting to membrane"/>
    <property type="evidence" value="ECO:0007669"/>
    <property type="project" value="TreeGrafter"/>
</dbReference>
<dbReference type="Proteomes" id="UP000054761">
    <property type="component" value="Unassembled WGS sequence"/>
</dbReference>
<dbReference type="PANTHER" id="PTHR30441">
    <property type="entry name" value="DUF748 DOMAIN-CONTAINING PROTEIN"/>
    <property type="match status" value="1"/>
</dbReference>